<gene>
    <name evidence="2" type="ORF">TRITD_2Av1G292130</name>
</gene>
<evidence type="ECO:0000313" key="2">
    <source>
        <dbReference type="EMBL" id="VAH39305.1"/>
    </source>
</evidence>
<feature type="region of interest" description="Disordered" evidence="1">
    <location>
        <begin position="18"/>
        <end position="48"/>
    </location>
</feature>
<dbReference type="Gramene" id="TRITD2Av1G292130.1">
    <property type="protein sequence ID" value="TRITD2Av1G292130.1"/>
    <property type="gene ID" value="TRITD2Av1G292130"/>
</dbReference>
<feature type="compositionally biased region" description="Basic and acidic residues" evidence="1">
    <location>
        <begin position="23"/>
        <end position="48"/>
    </location>
</feature>
<organism evidence="2 3">
    <name type="scientific">Triticum turgidum subsp. durum</name>
    <name type="common">Durum wheat</name>
    <name type="synonym">Triticum durum</name>
    <dbReference type="NCBI Taxonomy" id="4567"/>
    <lineage>
        <taxon>Eukaryota</taxon>
        <taxon>Viridiplantae</taxon>
        <taxon>Streptophyta</taxon>
        <taxon>Embryophyta</taxon>
        <taxon>Tracheophyta</taxon>
        <taxon>Spermatophyta</taxon>
        <taxon>Magnoliopsida</taxon>
        <taxon>Liliopsida</taxon>
        <taxon>Poales</taxon>
        <taxon>Poaceae</taxon>
        <taxon>BOP clade</taxon>
        <taxon>Pooideae</taxon>
        <taxon>Triticodae</taxon>
        <taxon>Triticeae</taxon>
        <taxon>Triticinae</taxon>
        <taxon>Triticum</taxon>
    </lineage>
</organism>
<dbReference type="Proteomes" id="UP000324705">
    <property type="component" value="Chromosome 2A"/>
</dbReference>
<keyword evidence="3" id="KW-1185">Reference proteome</keyword>
<dbReference type="AlphaFoldDB" id="A0A9R1P9I9"/>
<sequence length="144" mass="16590">MLRLRHYSIEVQGLQKCPNNHNMNHEYKRSEMSVRSSPPDDKVPGLNDNKRLKDVAELSRVIRKGLNKGKTCEDDRVDESDSIEVKDLGHSSMGGYLLFLCNLLLHPSADPAFFLLLPRKVIVKNYAPRQQHQKKLCKNDFFTL</sequence>
<dbReference type="OMA" id="HNMNHEY"/>
<protein>
    <submittedName>
        <fullName evidence="2">Uncharacterized protein</fullName>
    </submittedName>
</protein>
<proteinExistence type="predicted"/>
<name>A0A9R1P9I9_TRITD</name>
<evidence type="ECO:0000256" key="1">
    <source>
        <dbReference type="SAM" id="MobiDB-lite"/>
    </source>
</evidence>
<evidence type="ECO:0000313" key="3">
    <source>
        <dbReference type="Proteomes" id="UP000324705"/>
    </source>
</evidence>
<reference evidence="2 3" key="1">
    <citation type="submission" date="2017-09" db="EMBL/GenBank/DDBJ databases">
        <authorList>
            <consortium name="International Durum Wheat Genome Sequencing Consortium (IDWGSC)"/>
            <person name="Milanesi L."/>
        </authorList>
    </citation>
    <scope>NUCLEOTIDE SEQUENCE [LARGE SCALE GENOMIC DNA]</scope>
    <source>
        <strain evidence="3">cv. Svevo</strain>
    </source>
</reference>
<dbReference type="EMBL" id="LT934113">
    <property type="protein sequence ID" value="VAH39305.1"/>
    <property type="molecule type" value="Genomic_DNA"/>
</dbReference>
<accession>A0A9R1P9I9</accession>